<dbReference type="Gene3D" id="1.20.1300.10">
    <property type="entry name" value="Fumarate reductase/succinate dehydrogenase, transmembrane subunit"/>
    <property type="match status" value="1"/>
</dbReference>
<feature type="transmembrane region" description="Helical" evidence="3">
    <location>
        <begin position="20"/>
        <end position="44"/>
    </location>
</feature>
<evidence type="ECO:0000313" key="4">
    <source>
        <dbReference type="EMBL" id="AJA45387.1"/>
    </source>
</evidence>
<name>A0A0A7S3L1_FRIPE</name>
<keyword evidence="5" id="KW-1185">Reference proteome</keyword>
<dbReference type="OrthoDB" id="7068145at2"/>
<protein>
    <submittedName>
        <fullName evidence="4">Fumarate reductase subunit C</fullName>
    </submittedName>
</protein>
<dbReference type="GO" id="GO:0016020">
    <property type="term" value="C:membrane"/>
    <property type="evidence" value="ECO:0007669"/>
    <property type="project" value="InterPro"/>
</dbReference>
<keyword evidence="3" id="KW-0472">Membrane</keyword>
<organism evidence="4 5">
    <name type="scientific">Frischella perrara</name>
    <dbReference type="NCBI Taxonomy" id="1267021"/>
    <lineage>
        <taxon>Bacteria</taxon>
        <taxon>Pseudomonadati</taxon>
        <taxon>Pseudomonadota</taxon>
        <taxon>Gammaproteobacteria</taxon>
        <taxon>Orbales</taxon>
        <taxon>Orbaceae</taxon>
        <taxon>Frischella</taxon>
    </lineage>
</organism>
<dbReference type="InterPro" id="IPR034804">
    <property type="entry name" value="SQR/QFR_C/D"/>
</dbReference>
<dbReference type="STRING" id="1267021.FPB0191_01571"/>
<feature type="transmembrane region" description="Helical" evidence="3">
    <location>
        <begin position="106"/>
        <end position="131"/>
    </location>
</feature>
<dbReference type="HOGENOM" id="CLU_1914000_0_0_6"/>
<dbReference type="RefSeq" id="WP_039105144.1">
    <property type="nucleotide sequence ID" value="NZ_CP009056.1"/>
</dbReference>
<keyword evidence="2 3" id="KW-1133">Transmembrane helix</keyword>
<dbReference type="AlphaFoldDB" id="A0A0A7S3L1"/>
<evidence type="ECO:0000256" key="1">
    <source>
        <dbReference type="ARBA" id="ARBA00022692"/>
    </source>
</evidence>
<dbReference type="KEGG" id="fpp:FPB0191_01571"/>
<proteinExistence type="predicted"/>
<evidence type="ECO:0000313" key="5">
    <source>
        <dbReference type="Proteomes" id="UP000030901"/>
    </source>
</evidence>
<keyword evidence="1 3" id="KW-0812">Transmembrane</keyword>
<evidence type="ECO:0000256" key="2">
    <source>
        <dbReference type="ARBA" id="ARBA00022989"/>
    </source>
</evidence>
<feature type="transmembrane region" description="Helical" evidence="3">
    <location>
        <begin position="64"/>
        <end position="85"/>
    </location>
</feature>
<evidence type="ECO:0000256" key="3">
    <source>
        <dbReference type="SAM" id="Phobius"/>
    </source>
</evidence>
<reference evidence="4 5" key="1">
    <citation type="journal article" date="2014" name="Appl. Environ. Microbiol.">
        <title>Gut symbionts from distinct hosts exhibit genotoxic activity via divergent colibactin biosynthetic pathways.</title>
        <authorList>
            <person name="Engel P."/>
            <person name="Vizcaino M.I."/>
            <person name="Crawford J.M."/>
        </authorList>
    </citation>
    <scope>NUCLEOTIDE SEQUENCE [LARGE SCALE GENOMIC DNA]</scope>
    <source>
        <strain evidence="4 5">PEB0191</strain>
    </source>
</reference>
<dbReference type="Proteomes" id="UP000030901">
    <property type="component" value="Chromosome"/>
</dbReference>
<gene>
    <name evidence="4" type="ORF">FPB0191_01571</name>
</gene>
<dbReference type="SUPFAM" id="SSF81343">
    <property type="entry name" value="Fumarate reductase respiratory complex transmembrane subunits"/>
    <property type="match status" value="1"/>
</dbReference>
<dbReference type="EMBL" id="CP009056">
    <property type="protein sequence ID" value="AJA45387.1"/>
    <property type="molecule type" value="Genomic_DNA"/>
</dbReference>
<accession>A0A0A7S3L1</accession>
<sequence length="132" mass="15107">MMSNSKLNLTCHQNKDKLSLMNWIQNLVVFAMLWLNIVLVYGVICAHTNELGQDEFYRFLFFLRHPVVIILNSLSLIVAILFSIMSCISLSKAIINRYPNFKRLQIGIFIILMLAIGMISRQLVITALGYLG</sequence>